<sequence length="255" mass="28281">MKDDGLKLSNGAFARPMELGVDIGFLRCVLFEAHPILAKSGKQHLPSQPRKPKHKNLQDRFLIFNSNFRLKILPGGIKQCRNLPLAKTKMWFPVVMAVIFPATLILAADLPIFHKISVRNKCKLDFTMIVPTRGIFTMDPLAVKGEFIIYGDFNNVTAYASVGDTSECGLWEDVATGPCTTAVFTLNNGRSTGHIDLIPPRKYNHSLRMIMTNRVSKVACASSNCTTAFRKAGDKKGVEIEDPGDFTGIVLQFCY</sequence>
<gene>
    <name evidence="1" type="ORF">MJO28_007195</name>
</gene>
<evidence type="ECO:0000313" key="2">
    <source>
        <dbReference type="Proteomes" id="UP001060170"/>
    </source>
</evidence>
<comment type="caution">
    <text evidence="1">The sequence shown here is derived from an EMBL/GenBank/DDBJ whole genome shotgun (WGS) entry which is preliminary data.</text>
</comment>
<reference evidence="2" key="1">
    <citation type="journal article" date="2018" name="BMC Genomics">
        <title>Genomic insights into host adaptation between the wheat stripe rust pathogen (Puccinia striiformis f. sp. tritici) and the barley stripe rust pathogen (Puccinia striiformis f. sp. hordei).</title>
        <authorList>
            <person name="Xia C."/>
            <person name="Wang M."/>
            <person name="Yin C."/>
            <person name="Cornejo O.E."/>
            <person name="Hulbert S.H."/>
            <person name="Chen X."/>
        </authorList>
    </citation>
    <scope>NUCLEOTIDE SEQUENCE [LARGE SCALE GENOMIC DNA]</scope>
    <source>
        <strain evidence="2">93-210</strain>
    </source>
</reference>
<dbReference type="Proteomes" id="UP001060170">
    <property type="component" value="Chromosome 7"/>
</dbReference>
<dbReference type="EMBL" id="CM045871">
    <property type="protein sequence ID" value="KAI7951511.1"/>
    <property type="molecule type" value="Genomic_DNA"/>
</dbReference>
<organism evidence="1 2">
    <name type="scientific">Puccinia striiformis f. sp. tritici</name>
    <dbReference type="NCBI Taxonomy" id="168172"/>
    <lineage>
        <taxon>Eukaryota</taxon>
        <taxon>Fungi</taxon>
        <taxon>Dikarya</taxon>
        <taxon>Basidiomycota</taxon>
        <taxon>Pucciniomycotina</taxon>
        <taxon>Pucciniomycetes</taxon>
        <taxon>Pucciniales</taxon>
        <taxon>Pucciniaceae</taxon>
        <taxon>Puccinia</taxon>
    </lineage>
</organism>
<name>A0ACC0EE46_9BASI</name>
<protein>
    <submittedName>
        <fullName evidence="1">Uncharacterized protein</fullName>
    </submittedName>
</protein>
<reference evidence="1 2" key="3">
    <citation type="journal article" date="2022" name="Microbiol. Spectr.">
        <title>Folding features and dynamics of 3D genome architecture in plant fungal pathogens.</title>
        <authorList>
            <person name="Xia C."/>
        </authorList>
    </citation>
    <scope>NUCLEOTIDE SEQUENCE [LARGE SCALE GENOMIC DNA]</scope>
    <source>
        <strain evidence="1 2">93-210</strain>
    </source>
</reference>
<proteinExistence type="predicted"/>
<evidence type="ECO:0000313" key="1">
    <source>
        <dbReference type="EMBL" id="KAI7951511.1"/>
    </source>
</evidence>
<reference evidence="2" key="2">
    <citation type="journal article" date="2018" name="Mol. Plant Microbe Interact.">
        <title>Genome sequence resources for the wheat stripe rust pathogen (Puccinia striiformis f. sp. tritici) and the barley stripe rust pathogen (Puccinia striiformis f. sp. hordei).</title>
        <authorList>
            <person name="Xia C."/>
            <person name="Wang M."/>
            <person name="Yin C."/>
            <person name="Cornejo O.E."/>
            <person name="Hulbert S.H."/>
            <person name="Chen X."/>
        </authorList>
    </citation>
    <scope>NUCLEOTIDE SEQUENCE [LARGE SCALE GENOMIC DNA]</scope>
    <source>
        <strain evidence="2">93-210</strain>
    </source>
</reference>
<accession>A0ACC0EE46</accession>
<keyword evidence="2" id="KW-1185">Reference proteome</keyword>